<comment type="caution">
    <text evidence="1">The sequence shown here is derived from an EMBL/GenBank/DDBJ whole genome shotgun (WGS) entry which is preliminary data.</text>
</comment>
<evidence type="ECO:0000313" key="1">
    <source>
        <dbReference type="EMBL" id="RRT32133.1"/>
    </source>
</evidence>
<organism evidence="1 2">
    <name type="scientific">Ensete ventricosum</name>
    <name type="common">Abyssinian banana</name>
    <name type="synonym">Musa ensete</name>
    <dbReference type="NCBI Taxonomy" id="4639"/>
    <lineage>
        <taxon>Eukaryota</taxon>
        <taxon>Viridiplantae</taxon>
        <taxon>Streptophyta</taxon>
        <taxon>Embryophyta</taxon>
        <taxon>Tracheophyta</taxon>
        <taxon>Spermatophyta</taxon>
        <taxon>Magnoliopsida</taxon>
        <taxon>Liliopsida</taxon>
        <taxon>Zingiberales</taxon>
        <taxon>Musaceae</taxon>
        <taxon>Ensete</taxon>
    </lineage>
</organism>
<gene>
    <name evidence="1" type="ORF">B296_00058002</name>
</gene>
<proteinExistence type="predicted"/>
<evidence type="ECO:0000313" key="2">
    <source>
        <dbReference type="Proteomes" id="UP000287651"/>
    </source>
</evidence>
<protein>
    <submittedName>
        <fullName evidence="1">Uncharacterized protein</fullName>
    </submittedName>
</protein>
<name>A0A426WXU9_ENSVE</name>
<accession>A0A426WXU9</accession>
<dbReference type="Proteomes" id="UP000287651">
    <property type="component" value="Unassembled WGS sequence"/>
</dbReference>
<dbReference type="EMBL" id="AMZH03033667">
    <property type="protein sequence ID" value="RRT32133.1"/>
    <property type="molecule type" value="Genomic_DNA"/>
</dbReference>
<dbReference type="AlphaFoldDB" id="A0A426WXU9"/>
<sequence length="67" mass="7814">MLECHLLMVWGPFQMISLSHLLLQNYAHILAYYWANTDIVRKALHIKKVCNNVFQQSDICDSEGDFS</sequence>
<reference evidence="1 2" key="1">
    <citation type="journal article" date="2014" name="Agronomy (Basel)">
        <title>A Draft Genome Sequence for Ensete ventricosum, the Drought-Tolerant Tree Against Hunger.</title>
        <authorList>
            <person name="Harrison J."/>
            <person name="Moore K.A."/>
            <person name="Paszkiewicz K."/>
            <person name="Jones T."/>
            <person name="Grant M."/>
            <person name="Ambacheew D."/>
            <person name="Muzemil S."/>
            <person name="Studholme D.J."/>
        </authorList>
    </citation>
    <scope>NUCLEOTIDE SEQUENCE [LARGE SCALE GENOMIC DNA]</scope>
</reference>